<dbReference type="InterPro" id="IPR008991">
    <property type="entry name" value="Translation_prot_SH3-like_sf"/>
</dbReference>
<evidence type="ECO:0000256" key="1">
    <source>
        <dbReference type="ARBA" id="ARBA00005781"/>
    </source>
</evidence>
<name>A0A0G1XRZ6_9BACT</name>
<dbReference type="NCBIfam" id="TIGR01024">
    <property type="entry name" value="rplS_bact"/>
    <property type="match status" value="1"/>
</dbReference>
<evidence type="ECO:0000313" key="6">
    <source>
        <dbReference type="Proteomes" id="UP000034119"/>
    </source>
</evidence>
<keyword evidence="2 5" id="KW-0689">Ribosomal protein</keyword>
<dbReference type="PROSITE" id="PS01015">
    <property type="entry name" value="RIBOSOMAL_L19"/>
    <property type="match status" value="1"/>
</dbReference>
<organism evidence="5 6">
    <name type="scientific">candidate division CPR1 bacterium GW2011_GWC1_49_13</name>
    <dbReference type="NCBI Taxonomy" id="1618342"/>
    <lineage>
        <taxon>Bacteria</taxon>
        <taxon>candidate division CPR1</taxon>
    </lineage>
</organism>
<dbReference type="GO" id="GO:0003735">
    <property type="term" value="F:structural constituent of ribosome"/>
    <property type="evidence" value="ECO:0007669"/>
    <property type="project" value="InterPro"/>
</dbReference>
<evidence type="ECO:0000313" key="5">
    <source>
        <dbReference type="EMBL" id="KKW05362.1"/>
    </source>
</evidence>
<accession>A0A0G1XRZ6</accession>
<dbReference type="Proteomes" id="UP000034119">
    <property type="component" value="Unassembled WGS sequence"/>
</dbReference>
<dbReference type="PRINTS" id="PR00061">
    <property type="entry name" value="RIBOSOMALL19"/>
</dbReference>
<gene>
    <name evidence="5" type="ORF">UY40_C0022G0002</name>
</gene>
<keyword evidence="3 4" id="KW-0687">Ribonucleoprotein</keyword>
<comment type="function">
    <text evidence="4">This protein is located at the 30S-50S ribosomal subunit interface and may play a role in the structure and function of the aminoacyl-tRNA binding site.</text>
</comment>
<dbReference type="STRING" id="1618342.UY40_C0022G0002"/>
<dbReference type="Pfam" id="PF01245">
    <property type="entry name" value="Ribosomal_L19"/>
    <property type="match status" value="1"/>
</dbReference>
<dbReference type="PANTHER" id="PTHR15680:SF9">
    <property type="entry name" value="LARGE RIBOSOMAL SUBUNIT PROTEIN BL19M"/>
    <property type="match status" value="1"/>
</dbReference>
<comment type="caution">
    <text evidence="5">The sequence shown here is derived from an EMBL/GenBank/DDBJ whole genome shotgun (WGS) entry which is preliminary data.</text>
</comment>
<evidence type="ECO:0000256" key="3">
    <source>
        <dbReference type="ARBA" id="ARBA00023274"/>
    </source>
</evidence>
<reference evidence="5 6" key="1">
    <citation type="journal article" date="2015" name="Nature">
        <title>rRNA introns, odd ribosomes, and small enigmatic genomes across a large radiation of phyla.</title>
        <authorList>
            <person name="Brown C.T."/>
            <person name="Hug L.A."/>
            <person name="Thomas B.C."/>
            <person name="Sharon I."/>
            <person name="Castelle C.J."/>
            <person name="Singh A."/>
            <person name="Wilkins M.J."/>
            <person name="Williams K.H."/>
            <person name="Banfield J.F."/>
        </authorList>
    </citation>
    <scope>NUCLEOTIDE SEQUENCE [LARGE SCALE GENOMIC DNA]</scope>
</reference>
<dbReference type="AlphaFoldDB" id="A0A0G1XRZ6"/>
<dbReference type="Gene3D" id="2.30.30.790">
    <property type="match status" value="1"/>
</dbReference>
<dbReference type="InterPro" id="IPR001857">
    <property type="entry name" value="Ribosomal_bL19"/>
</dbReference>
<proteinExistence type="inferred from homology"/>
<protein>
    <recommendedName>
        <fullName evidence="4">50S ribosomal protein L19</fullName>
    </recommendedName>
</protein>
<dbReference type="GO" id="GO:0006412">
    <property type="term" value="P:translation"/>
    <property type="evidence" value="ECO:0007669"/>
    <property type="project" value="InterPro"/>
</dbReference>
<dbReference type="InterPro" id="IPR018257">
    <property type="entry name" value="Ribosomal_bL19_CS"/>
</dbReference>
<evidence type="ECO:0000256" key="4">
    <source>
        <dbReference type="RuleBase" id="RU000559"/>
    </source>
</evidence>
<comment type="similarity">
    <text evidence="1 4">Belongs to the bacterial ribosomal protein bL19 family.</text>
</comment>
<dbReference type="SUPFAM" id="SSF50104">
    <property type="entry name" value="Translation proteins SH3-like domain"/>
    <property type="match status" value="1"/>
</dbReference>
<dbReference type="PANTHER" id="PTHR15680">
    <property type="entry name" value="RIBOSOMAL PROTEIN L19"/>
    <property type="match status" value="1"/>
</dbReference>
<sequence>MEKKEIQEEKLTFKPGDTLKVFWKIKEEDKERVQPFEGTLIAQKGAGNTQTITVRKLGVAGVHVERIFPLSSPNIEKITVTKKGQARRAKLYYLRDKN</sequence>
<evidence type="ECO:0000256" key="2">
    <source>
        <dbReference type="ARBA" id="ARBA00022980"/>
    </source>
</evidence>
<dbReference type="InterPro" id="IPR038657">
    <property type="entry name" value="Ribosomal_bL19_sf"/>
</dbReference>
<dbReference type="EMBL" id="LCPW01000022">
    <property type="protein sequence ID" value="KKW05362.1"/>
    <property type="molecule type" value="Genomic_DNA"/>
</dbReference>
<dbReference type="GO" id="GO:0022625">
    <property type="term" value="C:cytosolic large ribosomal subunit"/>
    <property type="evidence" value="ECO:0007669"/>
    <property type="project" value="TreeGrafter"/>
</dbReference>
<dbReference type="PIRSF" id="PIRSF002191">
    <property type="entry name" value="Ribosomal_L19"/>
    <property type="match status" value="1"/>
</dbReference>